<dbReference type="Proteomes" id="UP001242480">
    <property type="component" value="Unassembled WGS sequence"/>
</dbReference>
<dbReference type="Gene3D" id="1.10.10.10">
    <property type="entry name" value="Winged helix-like DNA-binding domain superfamily/Winged helix DNA-binding domain"/>
    <property type="match status" value="1"/>
</dbReference>
<keyword evidence="1" id="KW-0805">Transcription regulation</keyword>
<dbReference type="EMBL" id="JAUSVX010000018">
    <property type="protein sequence ID" value="MDQ0473783.1"/>
    <property type="molecule type" value="Genomic_DNA"/>
</dbReference>
<dbReference type="Pfam" id="PF01638">
    <property type="entry name" value="HxlR"/>
    <property type="match status" value="1"/>
</dbReference>
<dbReference type="SUPFAM" id="SSF46785">
    <property type="entry name" value="Winged helix' DNA-binding domain"/>
    <property type="match status" value="1"/>
</dbReference>
<dbReference type="PANTHER" id="PTHR33204:SF18">
    <property type="entry name" value="TRANSCRIPTIONAL REGULATORY PROTEIN"/>
    <property type="match status" value="1"/>
</dbReference>
<name>A0ABU0JHL8_9HYPH</name>
<sequence length="144" mass="16265">MSRSERSGCPINLALEVLGDRWSLLILRDVIFAGRRTYNELLASDEGIATNILADRLKKLVDAGLLRRAPNPEQRQRPIYSLTEPGIRLLPALVHLGDWGQSWLPASEREAEQARRLFAGGPRRWAAMMDELRRKHLDPSETAA</sequence>
<reference evidence="5 6" key="1">
    <citation type="submission" date="2023-07" db="EMBL/GenBank/DDBJ databases">
        <title>Genomic Encyclopedia of Type Strains, Phase IV (KMG-IV): sequencing the most valuable type-strain genomes for metagenomic binning, comparative biology and taxonomic classification.</title>
        <authorList>
            <person name="Goeker M."/>
        </authorList>
    </citation>
    <scope>NUCLEOTIDE SEQUENCE [LARGE SCALE GENOMIC DNA]</scope>
    <source>
        <strain evidence="5 6">DSM 19619</strain>
    </source>
</reference>
<dbReference type="PROSITE" id="PS51118">
    <property type="entry name" value="HTH_HXLR"/>
    <property type="match status" value="1"/>
</dbReference>
<evidence type="ECO:0000256" key="2">
    <source>
        <dbReference type="ARBA" id="ARBA00023125"/>
    </source>
</evidence>
<feature type="domain" description="HTH hxlR-type" evidence="4">
    <location>
        <begin position="9"/>
        <end position="108"/>
    </location>
</feature>
<organism evidence="5 6">
    <name type="scientific">Labrys wisconsinensis</name>
    <dbReference type="NCBI Taxonomy" id="425677"/>
    <lineage>
        <taxon>Bacteria</taxon>
        <taxon>Pseudomonadati</taxon>
        <taxon>Pseudomonadota</taxon>
        <taxon>Alphaproteobacteria</taxon>
        <taxon>Hyphomicrobiales</taxon>
        <taxon>Xanthobacteraceae</taxon>
        <taxon>Labrys</taxon>
    </lineage>
</organism>
<dbReference type="RefSeq" id="WP_307282421.1">
    <property type="nucleotide sequence ID" value="NZ_JAUSVX010000018.1"/>
</dbReference>
<gene>
    <name evidence="5" type="ORF">QO011_006819</name>
</gene>
<proteinExistence type="predicted"/>
<evidence type="ECO:0000313" key="5">
    <source>
        <dbReference type="EMBL" id="MDQ0473783.1"/>
    </source>
</evidence>
<dbReference type="InterPro" id="IPR036388">
    <property type="entry name" value="WH-like_DNA-bd_sf"/>
</dbReference>
<keyword evidence="3" id="KW-0804">Transcription</keyword>
<evidence type="ECO:0000313" key="6">
    <source>
        <dbReference type="Proteomes" id="UP001242480"/>
    </source>
</evidence>
<accession>A0ABU0JHL8</accession>
<dbReference type="PANTHER" id="PTHR33204">
    <property type="entry name" value="TRANSCRIPTIONAL REGULATOR, MARR FAMILY"/>
    <property type="match status" value="1"/>
</dbReference>
<comment type="caution">
    <text evidence="5">The sequence shown here is derived from an EMBL/GenBank/DDBJ whole genome shotgun (WGS) entry which is preliminary data.</text>
</comment>
<evidence type="ECO:0000259" key="4">
    <source>
        <dbReference type="PROSITE" id="PS51118"/>
    </source>
</evidence>
<evidence type="ECO:0000256" key="3">
    <source>
        <dbReference type="ARBA" id="ARBA00023163"/>
    </source>
</evidence>
<evidence type="ECO:0000256" key="1">
    <source>
        <dbReference type="ARBA" id="ARBA00023015"/>
    </source>
</evidence>
<protein>
    <submittedName>
        <fullName evidence="5">DNA-binding HxlR family transcriptional regulator</fullName>
    </submittedName>
</protein>
<keyword evidence="6" id="KW-1185">Reference proteome</keyword>
<dbReference type="InterPro" id="IPR036390">
    <property type="entry name" value="WH_DNA-bd_sf"/>
</dbReference>
<dbReference type="InterPro" id="IPR002577">
    <property type="entry name" value="HTH_HxlR"/>
</dbReference>
<dbReference type="GO" id="GO:0003677">
    <property type="term" value="F:DNA binding"/>
    <property type="evidence" value="ECO:0007669"/>
    <property type="project" value="UniProtKB-KW"/>
</dbReference>
<keyword evidence="2 5" id="KW-0238">DNA-binding</keyword>